<dbReference type="AlphaFoldDB" id="D3VJ85"/>
<evidence type="ECO:0000256" key="1">
    <source>
        <dbReference type="SAM" id="MobiDB-lite"/>
    </source>
</evidence>
<organism evidence="2 3">
    <name type="scientific">Xenorhabdus nematophila (strain ATCC 19061 / DSM 3370 / CCUG 14189 / LMG 1036 / NCIMB 9965 / AN6)</name>
    <dbReference type="NCBI Taxonomy" id="406817"/>
    <lineage>
        <taxon>Bacteria</taxon>
        <taxon>Pseudomonadati</taxon>
        <taxon>Pseudomonadota</taxon>
        <taxon>Gammaproteobacteria</taxon>
        <taxon>Enterobacterales</taxon>
        <taxon>Morganellaceae</taxon>
        <taxon>Xenorhabdus</taxon>
    </lineage>
</organism>
<keyword evidence="3" id="KW-1185">Reference proteome</keyword>
<evidence type="ECO:0000313" key="2">
    <source>
        <dbReference type="EMBL" id="CBJ90942.1"/>
    </source>
</evidence>
<proteinExistence type="predicted"/>
<evidence type="ECO:0000313" key="3">
    <source>
        <dbReference type="Proteomes" id="UP000008075"/>
    </source>
</evidence>
<reference evidence="2 3" key="1">
    <citation type="journal article" date="2011" name="PLoS ONE">
        <title>The entomopathogenic bacterial endosymbionts xenorhabdus and photorhabdus: convergent lifestyles from divergent genomes.</title>
        <authorList>
            <person name="Chaston J.M."/>
            <person name="Suen G."/>
            <person name="Tucker S.L."/>
            <person name="Andersen A.W."/>
            <person name="Bhasin A."/>
            <person name="Bode E."/>
            <person name="Bode H.B."/>
            <person name="Brachmann A.O."/>
            <person name="Cowles C.E."/>
            <person name="Cowles K.N."/>
            <person name="Darby C."/>
            <person name="de Leon L."/>
            <person name="Drace K."/>
            <person name="Du Z."/>
            <person name="Givaudan A."/>
            <person name="Herbert Tran E.E."/>
            <person name="Jewell K.A."/>
            <person name="Knack J.J."/>
            <person name="Krasomil-Osterfeld K.C."/>
            <person name="Kukor R."/>
            <person name="Lanois A."/>
            <person name="Latreille P."/>
            <person name="Leimgruber N.K."/>
            <person name="Lipke C.M."/>
            <person name="Liu R."/>
            <person name="Lu X."/>
            <person name="Martens E.C."/>
            <person name="Marri P.R."/>
            <person name="Medigue C."/>
            <person name="Menard M.L."/>
            <person name="Miller N.M."/>
            <person name="Morales-Soto N."/>
            <person name="Norton S."/>
            <person name="Ogier J.C."/>
            <person name="Orchard S.S."/>
            <person name="Park D."/>
            <person name="Park Y."/>
            <person name="Qurollo B.A."/>
            <person name="Sugar D.R."/>
            <person name="Richards G.R."/>
            <person name="Rouy Z."/>
            <person name="Slominski B."/>
            <person name="Slominski K."/>
            <person name="Snyder H."/>
            <person name="Tjaden B.C."/>
            <person name="van der Hoeven R."/>
            <person name="Welch R.D."/>
            <person name="Wheeler C."/>
            <person name="Xiang B."/>
            <person name="Barbazuk B."/>
            <person name="Gaudriault S."/>
            <person name="Goodner B."/>
            <person name="Slater S.C."/>
            <person name="Forst S."/>
            <person name="Goldman B.S."/>
            <person name="Goodrich-Blair H."/>
        </authorList>
    </citation>
    <scope>NUCLEOTIDE SEQUENCE [LARGE SCALE GENOMIC DNA]</scope>
    <source>
        <strain evidence="3">ATCC 19061 / DSM 3370 / CCUG 14189 / LMG 1036 / NCIMB 9965 / AN6</strain>
    </source>
</reference>
<dbReference type="EMBL" id="FN667742">
    <property type="protein sequence ID" value="CBJ90942.1"/>
    <property type="molecule type" value="Genomic_DNA"/>
</dbReference>
<dbReference type="KEGG" id="xne:XNC1_2888"/>
<feature type="region of interest" description="Disordered" evidence="1">
    <location>
        <begin position="38"/>
        <end position="61"/>
    </location>
</feature>
<protein>
    <submittedName>
        <fullName evidence="2">Uncharacterized protein</fullName>
    </submittedName>
</protein>
<accession>D3VJ85</accession>
<name>D3VJ85_XENNA</name>
<sequence>MAYNAPHYVEWALGGLHILNGDTIVQAGHCPRTPAITDANGQSGHGLPPHRTRRTQRGGSGCPRRLGRQFCSGLSVSACVSRSAGWV</sequence>
<dbReference type="Proteomes" id="UP000008075">
    <property type="component" value="Chromosome"/>
</dbReference>
<gene>
    <name evidence="2" type="ordered locus">XNC1_2888</name>
</gene>
<dbReference type="HOGENOM" id="CLU_2482591_0_0_6"/>